<dbReference type="SUPFAM" id="SSF51735">
    <property type="entry name" value="NAD(P)-binding Rossmann-fold domains"/>
    <property type="match status" value="1"/>
</dbReference>
<organism evidence="3 4">
    <name type="scientific">Candidatus Nitrohelix vancouverensis</name>
    <dbReference type="NCBI Taxonomy" id="2705534"/>
    <lineage>
        <taxon>Bacteria</taxon>
        <taxon>Pseudomonadati</taxon>
        <taxon>Nitrospinota/Tectimicrobiota group</taxon>
        <taxon>Nitrospinota</taxon>
        <taxon>Nitrospinia</taxon>
        <taxon>Nitrospinales</taxon>
        <taxon>Nitrospinaceae</taxon>
        <taxon>Candidatus Nitrohelix</taxon>
    </lineage>
</organism>
<evidence type="ECO:0000259" key="2">
    <source>
        <dbReference type="PROSITE" id="PS51176"/>
    </source>
</evidence>
<dbReference type="InterPro" id="IPR036291">
    <property type="entry name" value="NAD(P)-bd_dom_sf"/>
</dbReference>
<sequence length="287" mass="31125">MPEFGKVCIVGVGLLGGSIARVIKKKHLADEVVGFGRNLKNLELAKFLGVVDGFSQDLGEAVKDADLVIFCSPVGSIIPRLVESLPHLKAGCLLTDVGSVKASIVNAIDELLPERLHFIGSHPIAGSEKTGVEASSDDLFCGARCIVTPTEKSQPEALESLRRFWQDIGMAVDCMSAEEHDLILGAVSHLPHIIAFALINTLSAVKTENCSDVSAFSGKGLKDSSRIAASDPVMWRDICIHNKSALLNLIDEFQASLQQTRSWIEDQQFDSLEDSFRSAQERRINLT</sequence>
<feature type="domain" description="Prephenate/arogenate dehydrogenase" evidence="2">
    <location>
        <begin position="5"/>
        <end position="287"/>
    </location>
</feature>
<dbReference type="Gene3D" id="1.10.3660.10">
    <property type="entry name" value="6-phosphogluconate dehydrogenase C-terminal like domain"/>
    <property type="match status" value="1"/>
</dbReference>
<dbReference type="InterPro" id="IPR003099">
    <property type="entry name" value="Prephen_DH"/>
</dbReference>
<dbReference type="AlphaFoldDB" id="A0A7T0C0Z1"/>
<dbReference type="GO" id="GO:0070403">
    <property type="term" value="F:NAD+ binding"/>
    <property type="evidence" value="ECO:0007669"/>
    <property type="project" value="InterPro"/>
</dbReference>
<dbReference type="GO" id="GO:0006571">
    <property type="term" value="P:tyrosine biosynthetic process"/>
    <property type="evidence" value="ECO:0007669"/>
    <property type="project" value="InterPro"/>
</dbReference>
<dbReference type="InterPro" id="IPR050812">
    <property type="entry name" value="Preph/Arog_dehydrog"/>
</dbReference>
<evidence type="ECO:0000313" key="4">
    <source>
        <dbReference type="Proteomes" id="UP000594464"/>
    </source>
</evidence>
<dbReference type="PANTHER" id="PTHR21363:SF0">
    <property type="entry name" value="PREPHENATE DEHYDROGENASE [NADP(+)]"/>
    <property type="match status" value="1"/>
</dbReference>
<dbReference type="InterPro" id="IPR008927">
    <property type="entry name" value="6-PGluconate_DH-like_C_sf"/>
</dbReference>
<name>A0A7T0C0Z1_9BACT</name>
<dbReference type="PANTHER" id="PTHR21363">
    <property type="entry name" value="PREPHENATE DEHYDROGENASE"/>
    <property type="match status" value="1"/>
</dbReference>
<dbReference type="SUPFAM" id="SSF48179">
    <property type="entry name" value="6-phosphogluconate dehydrogenase C-terminal domain-like"/>
    <property type="match status" value="1"/>
</dbReference>
<dbReference type="GO" id="GO:0004665">
    <property type="term" value="F:prephenate dehydrogenase (NADP+) activity"/>
    <property type="evidence" value="ECO:0007669"/>
    <property type="project" value="InterPro"/>
</dbReference>
<dbReference type="EMBL" id="CP048620">
    <property type="protein sequence ID" value="QPJ64512.1"/>
    <property type="molecule type" value="Genomic_DNA"/>
</dbReference>
<dbReference type="GO" id="GO:0008977">
    <property type="term" value="F:prephenate dehydrogenase (NAD+) activity"/>
    <property type="evidence" value="ECO:0007669"/>
    <property type="project" value="InterPro"/>
</dbReference>
<dbReference type="FunFam" id="3.40.50.720:FF:000208">
    <property type="entry name" value="Prephenate dehydrogenase"/>
    <property type="match status" value="1"/>
</dbReference>
<dbReference type="Pfam" id="PF20463">
    <property type="entry name" value="PDH_C"/>
    <property type="match status" value="1"/>
</dbReference>
<dbReference type="Proteomes" id="UP000594464">
    <property type="component" value="Chromosome"/>
</dbReference>
<dbReference type="InterPro" id="IPR046826">
    <property type="entry name" value="PDH_N"/>
</dbReference>
<proteinExistence type="predicted"/>
<dbReference type="Gene3D" id="3.40.50.720">
    <property type="entry name" value="NAD(P)-binding Rossmann-like Domain"/>
    <property type="match status" value="1"/>
</dbReference>
<evidence type="ECO:0000256" key="1">
    <source>
        <dbReference type="ARBA" id="ARBA00023002"/>
    </source>
</evidence>
<evidence type="ECO:0000313" key="3">
    <source>
        <dbReference type="EMBL" id="QPJ64512.1"/>
    </source>
</evidence>
<accession>A0A7T0C0Z1</accession>
<gene>
    <name evidence="3" type="ORF">G3M78_03505</name>
</gene>
<dbReference type="KEGG" id="nva:G3M78_03505"/>
<dbReference type="Pfam" id="PF02153">
    <property type="entry name" value="PDH_N"/>
    <property type="match status" value="1"/>
</dbReference>
<protein>
    <submittedName>
        <fullName evidence="3">Prephenate dehydrogenase/arogenate dehydrogenase family protein</fullName>
    </submittedName>
</protein>
<dbReference type="InterPro" id="IPR046825">
    <property type="entry name" value="PDH_C"/>
</dbReference>
<keyword evidence="1" id="KW-0560">Oxidoreductase</keyword>
<reference evidence="4" key="1">
    <citation type="submission" date="2020-02" db="EMBL/GenBank/DDBJ databases">
        <title>Genomic and physiological characterization of two novel Nitrospinaceae genera.</title>
        <authorList>
            <person name="Mueller A.J."/>
            <person name="Jung M.-Y."/>
            <person name="Strachan C.R."/>
            <person name="Herbold C.W."/>
            <person name="Kirkegaard R.H."/>
            <person name="Daims H."/>
        </authorList>
    </citation>
    <scope>NUCLEOTIDE SEQUENCE [LARGE SCALE GENOMIC DNA]</scope>
</reference>
<dbReference type="PROSITE" id="PS51176">
    <property type="entry name" value="PDH_ADH"/>
    <property type="match status" value="1"/>
</dbReference>